<dbReference type="STRING" id="112268.A0A182W531"/>
<accession>A0A182W531</accession>
<feature type="coiled-coil region" evidence="1">
    <location>
        <begin position="137"/>
        <end position="220"/>
    </location>
</feature>
<feature type="coiled-coil region" evidence="1">
    <location>
        <begin position="289"/>
        <end position="330"/>
    </location>
</feature>
<feature type="region of interest" description="Disordered" evidence="2">
    <location>
        <begin position="403"/>
        <end position="436"/>
    </location>
</feature>
<evidence type="ECO:0000313" key="4">
    <source>
        <dbReference type="Proteomes" id="UP000075920"/>
    </source>
</evidence>
<proteinExistence type="predicted"/>
<sequence>MKTEFFFIDRFSIDLSMLQCESAMTSKEQVTELENLRQELHAVKSKLNVAQKTVVDLSDELEHQIDASSRKLEEICTERENQLAVQVSLIKKLEAKIEQQNDIISQQNIAISKAVVIVQEEKPPQQEQDCDAQNFLDAQNEEDLKLLRKKLTDTEQEFSQAQWKISELNAEIEKLNEQQVRQKSNLRLKTEEANELRVLLESAQEQNAALTTELAEIRTLPNDPNRKGNSLFAEVADQRKILQNKILYLKKHYYELKMEHENCPRRIRELVNTQHYSERLYKECMGLIRQSEYGHLKALNEQNKDLNEQLDQAKRRIRYLENEMASNSHDWVNQLIVYNKGEMEKLQRQLRVYYIKHREAMDLYAHSSKETSMWRIEAQRLRMKALNINVSDIAELYMDKETQTTEENQNEENAESTGAHRSATGTTSHDPVGDGH</sequence>
<evidence type="ECO:0000313" key="3">
    <source>
        <dbReference type="EnsemblMetazoa" id="AMIN005444-PA"/>
    </source>
</evidence>
<reference evidence="4" key="1">
    <citation type="submission" date="2013-03" db="EMBL/GenBank/DDBJ databases">
        <title>The Genome Sequence of Anopheles minimus MINIMUS1.</title>
        <authorList>
            <consortium name="The Broad Institute Genomics Platform"/>
            <person name="Neafsey D.E."/>
            <person name="Walton C."/>
            <person name="Walker B."/>
            <person name="Young S.K."/>
            <person name="Zeng Q."/>
            <person name="Gargeya S."/>
            <person name="Fitzgerald M."/>
            <person name="Haas B."/>
            <person name="Abouelleil A."/>
            <person name="Allen A.W."/>
            <person name="Alvarado L."/>
            <person name="Arachchi H.M."/>
            <person name="Berlin A.M."/>
            <person name="Chapman S.B."/>
            <person name="Gainer-Dewar J."/>
            <person name="Goldberg J."/>
            <person name="Griggs A."/>
            <person name="Gujja S."/>
            <person name="Hansen M."/>
            <person name="Howarth C."/>
            <person name="Imamovic A."/>
            <person name="Ireland A."/>
            <person name="Larimer J."/>
            <person name="McCowan C."/>
            <person name="Murphy C."/>
            <person name="Pearson M."/>
            <person name="Poon T.W."/>
            <person name="Priest M."/>
            <person name="Roberts A."/>
            <person name="Saif S."/>
            <person name="Shea T."/>
            <person name="Sisk P."/>
            <person name="Sykes S."/>
            <person name="Wortman J."/>
            <person name="Nusbaum C."/>
            <person name="Birren B."/>
        </authorList>
    </citation>
    <scope>NUCLEOTIDE SEQUENCE [LARGE SCALE GENOMIC DNA]</scope>
    <source>
        <strain evidence="4">MINIMUS1</strain>
    </source>
</reference>
<name>A0A182W531_9DIPT</name>
<dbReference type="VEuPathDB" id="VectorBase:AMIN005444"/>
<evidence type="ECO:0000256" key="1">
    <source>
        <dbReference type="SAM" id="Coils"/>
    </source>
</evidence>
<dbReference type="Proteomes" id="UP000075920">
    <property type="component" value="Unassembled WGS sequence"/>
</dbReference>
<organism evidence="3 4">
    <name type="scientific">Anopheles minimus</name>
    <dbReference type="NCBI Taxonomy" id="112268"/>
    <lineage>
        <taxon>Eukaryota</taxon>
        <taxon>Metazoa</taxon>
        <taxon>Ecdysozoa</taxon>
        <taxon>Arthropoda</taxon>
        <taxon>Hexapoda</taxon>
        <taxon>Insecta</taxon>
        <taxon>Pterygota</taxon>
        <taxon>Neoptera</taxon>
        <taxon>Endopterygota</taxon>
        <taxon>Diptera</taxon>
        <taxon>Nematocera</taxon>
        <taxon>Culicoidea</taxon>
        <taxon>Culicidae</taxon>
        <taxon>Anophelinae</taxon>
        <taxon>Anopheles</taxon>
    </lineage>
</organism>
<reference evidence="3" key="2">
    <citation type="submission" date="2020-05" db="UniProtKB">
        <authorList>
            <consortium name="EnsemblMetazoa"/>
        </authorList>
    </citation>
    <scope>IDENTIFICATION</scope>
    <source>
        <strain evidence="3">MINIMUS1</strain>
    </source>
</reference>
<keyword evidence="1" id="KW-0175">Coiled coil</keyword>
<keyword evidence="4" id="KW-1185">Reference proteome</keyword>
<feature type="coiled-coil region" evidence="1">
    <location>
        <begin position="26"/>
        <end position="110"/>
    </location>
</feature>
<dbReference type="AlphaFoldDB" id="A0A182W531"/>
<evidence type="ECO:0000256" key="2">
    <source>
        <dbReference type="SAM" id="MobiDB-lite"/>
    </source>
</evidence>
<dbReference type="EnsemblMetazoa" id="AMIN005444-RA">
    <property type="protein sequence ID" value="AMIN005444-PA"/>
    <property type="gene ID" value="AMIN005444"/>
</dbReference>
<protein>
    <submittedName>
        <fullName evidence="3">Uncharacterized protein</fullName>
    </submittedName>
</protein>